<dbReference type="PANTHER" id="PTHR43567">
    <property type="entry name" value="FLAVOREDOXIN-RELATED-RELATED"/>
    <property type="match status" value="1"/>
</dbReference>
<keyword evidence="2" id="KW-0285">Flavoprotein</keyword>
<keyword evidence="6" id="KW-1185">Reference proteome</keyword>
<protein>
    <submittedName>
        <fullName evidence="5">Flavin reductase family protein</fullName>
    </submittedName>
</protein>
<feature type="domain" description="Flavin reductase like" evidence="4">
    <location>
        <begin position="11"/>
        <end position="150"/>
    </location>
</feature>
<dbReference type="PANTHER" id="PTHR43567:SF1">
    <property type="entry name" value="FLAVOREDOXIN"/>
    <property type="match status" value="1"/>
</dbReference>
<evidence type="ECO:0000259" key="4">
    <source>
        <dbReference type="SMART" id="SM00903"/>
    </source>
</evidence>
<comment type="caution">
    <text evidence="5">The sequence shown here is derived from an EMBL/GenBank/DDBJ whole genome shotgun (WGS) entry which is preliminary data.</text>
</comment>
<dbReference type="Proteomes" id="UP000623681">
    <property type="component" value="Unassembled WGS sequence"/>
</dbReference>
<dbReference type="AlphaFoldDB" id="A0A937FD91"/>
<organism evidence="5 6">
    <name type="scientific">Clostridium paridis</name>
    <dbReference type="NCBI Taxonomy" id="2803863"/>
    <lineage>
        <taxon>Bacteria</taxon>
        <taxon>Bacillati</taxon>
        <taxon>Bacillota</taxon>
        <taxon>Clostridia</taxon>
        <taxon>Eubacteriales</taxon>
        <taxon>Clostridiaceae</taxon>
        <taxon>Clostridium</taxon>
    </lineage>
</organism>
<dbReference type="EMBL" id="JAESWA010000022">
    <property type="protein sequence ID" value="MBL4931925.1"/>
    <property type="molecule type" value="Genomic_DNA"/>
</dbReference>
<name>A0A937FD91_9CLOT</name>
<sequence>MNKKKISNIPFGPYITVLAGAEVDGKPNYATIGAYGVVSQKPVLYISLKNSHYTTKGVIESGYFSVNIPSSDLIEKTDLCGTITGNKTDKSNIFKSFYDENGKAPMIEECPVNYLCKVIQTIPMFDFIMFIGEIVSVYAKEECLDSGKPNALKVDPIIMMDLGYFKLDERIGSVFKACSGNK</sequence>
<dbReference type="Pfam" id="PF01613">
    <property type="entry name" value="Flavin_Reduct"/>
    <property type="match status" value="1"/>
</dbReference>
<reference evidence="5" key="1">
    <citation type="submission" date="2021-01" db="EMBL/GenBank/DDBJ databases">
        <title>Genome public.</title>
        <authorList>
            <person name="Liu C."/>
            <person name="Sun Q."/>
        </authorList>
    </citation>
    <scope>NUCLEOTIDE SEQUENCE</scope>
    <source>
        <strain evidence="5">YIM B02565</strain>
    </source>
</reference>
<evidence type="ECO:0000313" key="5">
    <source>
        <dbReference type="EMBL" id="MBL4931925.1"/>
    </source>
</evidence>
<dbReference type="InterPro" id="IPR002563">
    <property type="entry name" value="Flavin_Rdtase-like_dom"/>
</dbReference>
<dbReference type="SMART" id="SM00903">
    <property type="entry name" value="Flavin_Reduct"/>
    <property type="match status" value="1"/>
</dbReference>
<comment type="cofactor">
    <cofactor evidence="1">
        <name>FMN</name>
        <dbReference type="ChEBI" id="CHEBI:58210"/>
    </cofactor>
</comment>
<comment type="similarity">
    <text evidence="3">Belongs to the flavoredoxin family.</text>
</comment>
<dbReference type="Gene3D" id="2.30.110.10">
    <property type="entry name" value="Electron Transport, Fmn-binding Protein, Chain A"/>
    <property type="match status" value="1"/>
</dbReference>
<evidence type="ECO:0000256" key="2">
    <source>
        <dbReference type="ARBA" id="ARBA00022630"/>
    </source>
</evidence>
<dbReference type="SUPFAM" id="SSF50475">
    <property type="entry name" value="FMN-binding split barrel"/>
    <property type="match status" value="1"/>
</dbReference>
<dbReference type="InterPro" id="IPR052174">
    <property type="entry name" value="Flavoredoxin"/>
</dbReference>
<evidence type="ECO:0000256" key="1">
    <source>
        <dbReference type="ARBA" id="ARBA00001917"/>
    </source>
</evidence>
<accession>A0A937FD91</accession>
<gene>
    <name evidence="5" type="ORF">JK634_08915</name>
</gene>
<dbReference type="GO" id="GO:0016646">
    <property type="term" value="F:oxidoreductase activity, acting on the CH-NH group of donors, NAD or NADP as acceptor"/>
    <property type="evidence" value="ECO:0007669"/>
    <property type="project" value="UniProtKB-ARBA"/>
</dbReference>
<proteinExistence type="inferred from homology"/>
<dbReference type="RefSeq" id="WP_202767306.1">
    <property type="nucleotide sequence ID" value="NZ_JAESWA010000022.1"/>
</dbReference>
<evidence type="ECO:0000256" key="3">
    <source>
        <dbReference type="ARBA" id="ARBA00038054"/>
    </source>
</evidence>
<dbReference type="InterPro" id="IPR012349">
    <property type="entry name" value="Split_barrel_FMN-bd"/>
</dbReference>
<evidence type="ECO:0000313" key="6">
    <source>
        <dbReference type="Proteomes" id="UP000623681"/>
    </source>
</evidence>
<dbReference type="GO" id="GO:0010181">
    <property type="term" value="F:FMN binding"/>
    <property type="evidence" value="ECO:0007669"/>
    <property type="project" value="InterPro"/>
</dbReference>